<name>A0A1G4VAG9_9MYCO</name>
<comment type="catalytic activity">
    <reaction evidence="1">
        <text>D-fructose 6-phosphate + L-glutamine = D-glucosamine 6-phosphate + L-glutamate</text>
        <dbReference type="Rhea" id="RHEA:13237"/>
        <dbReference type="ChEBI" id="CHEBI:29985"/>
        <dbReference type="ChEBI" id="CHEBI:58359"/>
        <dbReference type="ChEBI" id="CHEBI:58725"/>
        <dbReference type="ChEBI" id="CHEBI:61527"/>
        <dbReference type="EC" id="2.6.1.16"/>
    </reaction>
</comment>
<evidence type="ECO:0000259" key="4">
    <source>
        <dbReference type="PROSITE" id="PS51464"/>
    </source>
</evidence>
<evidence type="ECO:0000256" key="3">
    <source>
        <dbReference type="ARBA" id="ARBA00016090"/>
    </source>
</evidence>
<reference evidence="6" key="1">
    <citation type="submission" date="2016-10" db="EMBL/GenBank/DDBJ databases">
        <authorList>
            <person name="Varghese N."/>
            <person name="Submissions S."/>
        </authorList>
    </citation>
    <scope>NUCLEOTIDE SEQUENCE [LARGE SCALE GENOMIC DNA]</scope>
    <source>
        <strain evidence="6">UNC267MFSha1.1M11</strain>
    </source>
</reference>
<dbReference type="SUPFAM" id="SSF53697">
    <property type="entry name" value="SIS domain"/>
    <property type="match status" value="1"/>
</dbReference>
<dbReference type="RefSeq" id="WP_090353525.1">
    <property type="nucleotide sequence ID" value="NZ_FMUB01000001.1"/>
</dbReference>
<dbReference type="GO" id="GO:0006002">
    <property type="term" value="P:fructose 6-phosphate metabolic process"/>
    <property type="evidence" value="ECO:0007669"/>
    <property type="project" value="TreeGrafter"/>
</dbReference>
<dbReference type="Proteomes" id="UP000199707">
    <property type="component" value="Unassembled WGS sequence"/>
</dbReference>
<dbReference type="STRING" id="1502745.SAMN02799620_00500"/>
<dbReference type="PROSITE" id="PS51464">
    <property type="entry name" value="SIS"/>
    <property type="match status" value="1"/>
</dbReference>
<dbReference type="PANTHER" id="PTHR10937:SF0">
    <property type="entry name" value="GLUTAMINE--FRUCTOSE-6-PHOSPHATE TRANSAMINASE (ISOMERIZING)"/>
    <property type="match status" value="1"/>
</dbReference>
<evidence type="ECO:0000313" key="6">
    <source>
        <dbReference type="Proteomes" id="UP000199707"/>
    </source>
</evidence>
<dbReference type="GO" id="GO:0006047">
    <property type="term" value="P:UDP-N-acetylglucosamine metabolic process"/>
    <property type="evidence" value="ECO:0007669"/>
    <property type="project" value="TreeGrafter"/>
</dbReference>
<dbReference type="EC" id="2.6.1.16" evidence="2"/>
<proteinExistence type="predicted"/>
<evidence type="ECO:0000256" key="2">
    <source>
        <dbReference type="ARBA" id="ARBA00012916"/>
    </source>
</evidence>
<feature type="domain" description="SIS" evidence="4">
    <location>
        <begin position="30"/>
        <end position="172"/>
    </location>
</feature>
<dbReference type="InterPro" id="IPR046348">
    <property type="entry name" value="SIS_dom_sf"/>
</dbReference>
<dbReference type="GO" id="GO:0097367">
    <property type="term" value="F:carbohydrate derivative binding"/>
    <property type="evidence" value="ECO:0007669"/>
    <property type="project" value="InterPro"/>
</dbReference>
<evidence type="ECO:0000256" key="1">
    <source>
        <dbReference type="ARBA" id="ARBA00001031"/>
    </source>
</evidence>
<dbReference type="Gene3D" id="3.40.50.10490">
    <property type="entry name" value="Glucose-6-phosphate isomerase like protein, domain 1"/>
    <property type="match status" value="1"/>
</dbReference>
<accession>A0A1G4VAG9</accession>
<dbReference type="EMBL" id="FMUB01000001">
    <property type="protein sequence ID" value="SCX02899.1"/>
    <property type="molecule type" value="Genomic_DNA"/>
</dbReference>
<dbReference type="PANTHER" id="PTHR10937">
    <property type="entry name" value="GLUCOSAMINE--FRUCTOSE-6-PHOSPHATE AMINOTRANSFERASE, ISOMERIZING"/>
    <property type="match status" value="1"/>
</dbReference>
<evidence type="ECO:0000313" key="5">
    <source>
        <dbReference type="EMBL" id="SCX02899.1"/>
    </source>
</evidence>
<dbReference type="InterPro" id="IPR001347">
    <property type="entry name" value="SIS_dom"/>
</dbReference>
<dbReference type="GO" id="GO:0006487">
    <property type="term" value="P:protein N-linked glycosylation"/>
    <property type="evidence" value="ECO:0007669"/>
    <property type="project" value="TreeGrafter"/>
</dbReference>
<dbReference type="Pfam" id="PF01380">
    <property type="entry name" value="SIS"/>
    <property type="match status" value="1"/>
</dbReference>
<gene>
    <name evidence="5" type="ORF">SAMN02799620_00500</name>
</gene>
<dbReference type="AlphaFoldDB" id="A0A1G4VAG9"/>
<sequence length="324" mass="34094">MKPHEFAADLARKPEVLDALADTLAASNPWSEVVPAGTERVVFLGMGSSAYAGGVAAARLRARGVVAVSDIASNALLPAWGSGAVVVATSASGASVETLDALTRIDPTATVVAVTNTARSPITEACGATVDLLAEREAGGVACRSFQHTLAMFLALECHLTGTSTTALVDTVRAAARASEWLLSTEADWRPEVADLLLGPDETHLCAPAHRLASAQQGALMFREGPRRAATGCETGDWSHVDVYRTKNTDLRMLVFAGSPWEHQMAEWAGPRDTKLVGVGGVVPAATTTVRYPGDDDDDVRLLTETLIPELVAARAWQEVEGTR</sequence>
<organism evidence="5 6">
    <name type="scientific">Mycolicibacterium fluoranthenivorans</name>
    <dbReference type="NCBI Taxonomy" id="258505"/>
    <lineage>
        <taxon>Bacteria</taxon>
        <taxon>Bacillati</taxon>
        <taxon>Actinomycetota</taxon>
        <taxon>Actinomycetes</taxon>
        <taxon>Mycobacteriales</taxon>
        <taxon>Mycobacteriaceae</taxon>
        <taxon>Mycolicibacterium</taxon>
    </lineage>
</organism>
<protein>
    <recommendedName>
        <fullName evidence="3">Glutamine--fructose-6-phosphate aminotransferase [isomerizing]</fullName>
        <ecNumber evidence="2">2.6.1.16</ecNumber>
    </recommendedName>
</protein>
<dbReference type="GO" id="GO:0004360">
    <property type="term" value="F:glutamine-fructose-6-phosphate transaminase (isomerizing) activity"/>
    <property type="evidence" value="ECO:0007669"/>
    <property type="project" value="UniProtKB-EC"/>
</dbReference>